<dbReference type="Pfam" id="PF08302">
    <property type="entry name" value="tRNA_lig_CPD"/>
    <property type="match status" value="1"/>
</dbReference>
<accession>G0URJ4</accession>
<dbReference type="PANTHER" id="PTHR32004">
    <property type="entry name" value="TRNA LIGASE"/>
    <property type="match status" value="1"/>
</dbReference>
<dbReference type="GO" id="GO:0005634">
    <property type="term" value="C:nucleus"/>
    <property type="evidence" value="ECO:0007669"/>
    <property type="project" value="TreeGrafter"/>
</dbReference>
<proteinExistence type="predicted"/>
<evidence type="ECO:0000259" key="1">
    <source>
        <dbReference type="Pfam" id="PF08302"/>
    </source>
</evidence>
<dbReference type="Pfam" id="PF25536">
    <property type="entry name" value="DUF7920"/>
    <property type="match status" value="1"/>
</dbReference>
<evidence type="ECO:0000259" key="3">
    <source>
        <dbReference type="Pfam" id="PF25536"/>
    </source>
</evidence>
<dbReference type="InterPro" id="IPR015966">
    <property type="entry name" value="tRNA_lig_kin_fungi"/>
</dbReference>
<sequence length="848" mass="94802">MEQVGGGGKKFRFWKRNRGGDHLRRSRGNAQRAGQQVACTAGENVGEIVTFSNASDAVRGAGKSFPALLDRCIDAAFGVLHFQRDMVRKQARSVQIGCHRFVVTERTITGANNAIYRRNQKLWEHVPRGDARVFAVSEGGSVFTCVCALRGLRKFGLFDDCYGSSVEIDGAFAFELIDGEGGHVSAFTYGNERYWLVGGNATYLVVRFDVSEEDIISNFSDDTVQGGVLGGEKGMMHHWTTSIPARITRLWGKTLQSLHKGSASSLHEFLASTGYTACFDAVLHECGHLVDYGPEEHLRFYALTERDQTSLEGLCVDPVVSVERLLFYGLPVVRFYSEQGSDKPAVLELGKNEYLEYRDHVAREVGSRGAVLYGVKRDGTVVRLWKLPSHAYGMERAAQESIVTHRLCGSILRDKLKKKLNRLPRKVRNYLREWSSIRLEFLLILAAWLHSIGKITPTVSLEDLQHVRRCWIRLQRDFSARATDGAFLEHLAQYEPSPVEEKVNDPSVIMCIGPQGCGKSTLSRALSALLKQAGQRPRWINQDEIGKQRQFIEAIRRAKESDCSHIIIDKMNLNEEARRCDYASLNLKAMYVGWSHPDGFEKMVDVCVERVHKRGDEHRTFKLSELKRKGKDIRQIIRSCAAQCFLPTSGIVVVLNVADSLEISLASVWQQLCKHSQMGLPELDSLDVKKALNAGSHHRTSLSKSPRRIIYASIVMTVPVGVKALVPADYMEGKKAVENLHITTMFLGGKPPEDVEMFSELEKLEGKTIDVTLVRVVSDAKATAIEVRNNNEFPCQNKHAHITVGLAPGVPAKYSNELLDDSLQHEGERNVLEIPPDTSLPGVFQFVR</sequence>
<evidence type="ECO:0000259" key="2">
    <source>
        <dbReference type="Pfam" id="PF08303"/>
    </source>
</evidence>
<reference evidence="4" key="1">
    <citation type="journal article" date="2012" name="Proc. Natl. Acad. Sci. U.S.A.">
        <title>Antigenic diversity is generated by distinct evolutionary mechanisms in African trypanosome species.</title>
        <authorList>
            <person name="Jackson A.P."/>
            <person name="Berry A."/>
            <person name="Aslett M."/>
            <person name="Allison H.C."/>
            <person name="Burton P."/>
            <person name="Vavrova-Anderson J."/>
            <person name="Brown R."/>
            <person name="Browne H."/>
            <person name="Corton N."/>
            <person name="Hauser H."/>
            <person name="Gamble J."/>
            <person name="Gilderthorp R."/>
            <person name="Marcello L."/>
            <person name="McQuillan J."/>
            <person name="Otto T.D."/>
            <person name="Quail M.A."/>
            <person name="Sanders M.J."/>
            <person name="van Tonder A."/>
            <person name="Ginger M.L."/>
            <person name="Field M.C."/>
            <person name="Barry J.D."/>
            <person name="Hertz-Fowler C."/>
            <person name="Berriman M."/>
        </authorList>
    </citation>
    <scope>NUCLEOTIDE SEQUENCE</scope>
    <source>
        <strain evidence="4">IL3000</strain>
    </source>
</reference>
<gene>
    <name evidence="4" type="ORF">TCIL3000_8_2250</name>
</gene>
<dbReference type="InterPro" id="IPR057680">
    <property type="entry name" value="DUF7920"/>
</dbReference>
<dbReference type="InterPro" id="IPR027417">
    <property type="entry name" value="P-loop_NTPase"/>
</dbReference>
<name>G0URJ4_TRYCI</name>
<feature type="domain" description="tRNA ligase phosphodiesterase" evidence="1">
    <location>
        <begin position="766"/>
        <end position="828"/>
    </location>
</feature>
<dbReference type="PANTHER" id="PTHR32004:SF1">
    <property type="entry name" value="TRNA LIGASE"/>
    <property type="match status" value="1"/>
</dbReference>
<dbReference type="SUPFAM" id="SSF52540">
    <property type="entry name" value="P-loop containing nucleoside triphosphate hydrolases"/>
    <property type="match status" value="1"/>
</dbReference>
<protein>
    <recommendedName>
        <fullName evidence="5">tRNA ligase phosphodiesterase domain-containing protein</fullName>
    </recommendedName>
</protein>
<dbReference type="EMBL" id="HE575321">
    <property type="protein sequence ID" value="CCC92006.1"/>
    <property type="molecule type" value="Genomic_DNA"/>
</dbReference>
<dbReference type="AlphaFoldDB" id="G0URJ4"/>
<dbReference type="Pfam" id="PF08303">
    <property type="entry name" value="tRNA_lig_kinase"/>
    <property type="match status" value="1"/>
</dbReference>
<evidence type="ECO:0000313" key="4">
    <source>
        <dbReference type="EMBL" id="CCC92006.1"/>
    </source>
</evidence>
<dbReference type="InterPro" id="IPR015965">
    <property type="entry name" value="tRNA_lig_PDEase"/>
</dbReference>
<evidence type="ECO:0008006" key="5">
    <source>
        <dbReference type="Google" id="ProtNLM"/>
    </source>
</evidence>
<dbReference type="GO" id="GO:0006388">
    <property type="term" value="P:tRNA splicing, via endonucleolytic cleavage and ligation"/>
    <property type="evidence" value="ECO:0007669"/>
    <property type="project" value="InterPro"/>
</dbReference>
<dbReference type="VEuPathDB" id="TriTrypDB:TcIL3000_8_2250"/>
<dbReference type="GO" id="GO:0003972">
    <property type="term" value="F:RNA ligase (ATP) activity"/>
    <property type="evidence" value="ECO:0007669"/>
    <property type="project" value="InterPro"/>
</dbReference>
<dbReference type="Gene3D" id="3.40.50.300">
    <property type="entry name" value="P-loop containing nucleotide triphosphate hydrolases"/>
    <property type="match status" value="1"/>
</dbReference>
<dbReference type="GO" id="GO:0005524">
    <property type="term" value="F:ATP binding"/>
    <property type="evidence" value="ECO:0007669"/>
    <property type="project" value="InterPro"/>
</dbReference>
<organism evidence="4">
    <name type="scientific">Trypanosoma congolense (strain IL3000)</name>
    <dbReference type="NCBI Taxonomy" id="1068625"/>
    <lineage>
        <taxon>Eukaryota</taxon>
        <taxon>Discoba</taxon>
        <taxon>Euglenozoa</taxon>
        <taxon>Kinetoplastea</taxon>
        <taxon>Metakinetoplastina</taxon>
        <taxon>Trypanosomatida</taxon>
        <taxon>Trypanosomatidae</taxon>
        <taxon>Trypanosoma</taxon>
        <taxon>Nannomonas</taxon>
    </lineage>
</organism>
<feature type="domain" description="DUF7920" evidence="3">
    <location>
        <begin position="67"/>
        <end position="399"/>
    </location>
</feature>
<feature type="domain" description="tRNA ligase kinase" evidence="2">
    <location>
        <begin position="508"/>
        <end position="638"/>
    </location>
</feature>